<protein>
    <recommendedName>
        <fullName evidence="2">Calcineurin-like phosphoesterase domain-containing protein</fullName>
    </recommendedName>
</protein>
<keyword evidence="4" id="KW-1185">Reference proteome</keyword>
<reference evidence="3 4" key="1">
    <citation type="submission" date="2018-05" db="EMBL/GenBank/DDBJ databases">
        <title>The Hungate 1000. A catalogue of reference genomes from the rumen microbiome.</title>
        <authorList>
            <person name="Kelly W."/>
        </authorList>
    </citation>
    <scope>NUCLEOTIDE SEQUENCE [LARGE SCALE GENOMIC DNA]</scope>
    <source>
        <strain evidence="3 4">NLAE-zl-C242</strain>
    </source>
</reference>
<evidence type="ECO:0000256" key="1">
    <source>
        <dbReference type="SAM" id="Phobius"/>
    </source>
</evidence>
<keyword evidence="1" id="KW-0472">Membrane</keyword>
<comment type="caution">
    <text evidence="3">The sequence shown here is derived from an EMBL/GenBank/DDBJ whole genome shotgun (WGS) entry which is preliminary data.</text>
</comment>
<dbReference type="PANTHER" id="PTHR31302">
    <property type="entry name" value="TRANSMEMBRANE PROTEIN WITH METALLOPHOSPHOESTERASE DOMAIN-RELATED"/>
    <property type="match status" value="1"/>
</dbReference>
<dbReference type="RefSeq" id="WP_109733556.1">
    <property type="nucleotide sequence ID" value="NZ_BAAACK010000002.1"/>
</dbReference>
<feature type="domain" description="Calcineurin-like phosphoesterase" evidence="2">
    <location>
        <begin position="142"/>
        <end position="313"/>
    </location>
</feature>
<dbReference type="Gene3D" id="3.60.21.10">
    <property type="match status" value="1"/>
</dbReference>
<dbReference type="OrthoDB" id="9780884at2"/>
<dbReference type="EMBL" id="QGDL01000019">
    <property type="protein sequence ID" value="PWJ21513.1"/>
    <property type="molecule type" value="Genomic_DNA"/>
</dbReference>
<name>A0A2Y9BJU1_9FIRM</name>
<evidence type="ECO:0000313" key="4">
    <source>
        <dbReference type="Proteomes" id="UP000245845"/>
    </source>
</evidence>
<dbReference type="SUPFAM" id="SSF56300">
    <property type="entry name" value="Metallo-dependent phosphatases"/>
    <property type="match status" value="1"/>
</dbReference>
<dbReference type="InterPro" id="IPR029052">
    <property type="entry name" value="Metallo-depent_PP-like"/>
</dbReference>
<proteinExistence type="predicted"/>
<dbReference type="PANTHER" id="PTHR31302:SF0">
    <property type="entry name" value="TRANSMEMBRANE PROTEIN WITH METALLOPHOSPHOESTERASE DOMAIN"/>
    <property type="match status" value="1"/>
</dbReference>
<gene>
    <name evidence="3" type="ORF">A8806_1193</name>
</gene>
<feature type="transmembrane region" description="Helical" evidence="1">
    <location>
        <begin position="103"/>
        <end position="120"/>
    </location>
</feature>
<feature type="transmembrane region" description="Helical" evidence="1">
    <location>
        <begin position="64"/>
        <end position="82"/>
    </location>
</feature>
<dbReference type="InterPro" id="IPR004843">
    <property type="entry name" value="Calcineurin-like_PHP"/>
</dbReference>
<feature type="transmembrane region" description="Helical" evidence="1">
    <location>
        <begin position="39"/>
        <end position="58"/>
    </location>
</feature>
<evidence type="ECO:0000259" key="2">
    <source>
        <dbReference type="Pfam" id="PF00149"/>
    </source>
</evidence>
<dbReference type="InterPro" id="IPR051158">
    <property type="entry name" value="Metallophosphoesterase_sf"/>
</dbReference>
<evidence type="ECO:0000313" key="3">
    <source>
        <dbReference type="EMBL" id="PWJ21513.1"/>
    </source>
</evidence>
<feature type="transmembrane region" description="Helical" evidence="1">
    <location>
        <begin position="6"/>
        <end position="27"/>
    </location>
</feature>
<organism evidence="3 4">
    <name type="scientific">Faecalicatena orotica</name>
    <dbReference type="NCBI Taxonomy" id="1544"/>
    <lineage>
        <taxon>Bacteria</taxon>
        <taxon>Bacillati</taxon>
        <taxon>Bacillota</taxon>
        <taxon>Clostridia</taxon>
        <taxon>Lachnospirales</taxon>
        <taxon>Lachnospiraceae</taxon>
        <taxon>Faecalicatena</taxon>
    </lineage>
</organism>
<accession>A0A2Y9BJU1</accession>
<sequence length="372" mass="42137">MNIYSIMGIMLAGIVVIYAYFYIKRILAFWGVNMTRRSSRVICLCIAAAVAAGCLNVWSITTMIILHILALSVICDLIFMIFRKVYRKQDGRIEKRILSVYRCGLIPVIITAILLAYGFYNMCHVVKTEYHVTTEKKLNDYKIALITDTHYGTIQNPEILKKAVEELNQEGLDMVILGGDIVEEDTSKEKMQEAFQVLGGIKTSYGIYYVYGNHDRQPYTENRTYTDEELTAAIERNHITILKDSYVEISEELILAGREDFLWSYAYGRKSMEEILQGADRDHYIITADHQPAQSEENATQGVDLQVSGHTHAGQIWPVGLLSELTGVLNYGEYQKGDCKVIVSSGFTGWGYPFRTEGHCEYVILKLTGTGH</sequence>
<dbReference type="Proteomes" id="UP000245845">
    <property type="component" value="Unassembled WGS sequence"/>
</dbReference>
<keyword evidence="1" id="KW-1133">Transmembrane helix</keyword>
<keyword evidence="1" id="KW-0812">Transmembrane</keyword>
<dbReference type="GO" id="GO:0016787">
    <property type="term" value="F:hydrolase activity"/>
    <property type="evidence" value="ECO:0007669"/>
    <property type="project" value="InterPro"/>
</dbReference>
<dbReference type="Pfam" id="PF00149">
    <property type="entry name" value="Metallophos"/>
    <property type="match status" value="1"/>
</dbReference>
<dbReference type="AlphaFoldDB" id="A0A2Y9BJU1"/>